<proteinExistence type="inferred from homology"/>
<keyword evidence="2" id="KW-0680">Restriction system</keyword>
<accession>A0A846XLK5</accession>
<keyword evidence="5" id="KW-0255">Endonuclease</keyword>
<evidence type="ECO:0000256" key="2">
    <source>
        <dbReference type="ARBA" id="ARBA00022747"/>
    </source>
</evidence>
<dbReference type="GO" id="GO:0004519">
    <property type="term" value="F:endonuclease activity"/>
    <property type="evidence" value="ECO:0007669"/>
    <property type="project" value="UniProtKB-KW"/>
</dbReference>
<reference evidence="5 6" key="1">
    <citation type="submission" date="2020-04" db="EMBL/GenBank/DDBJ databases">
        <title>MicrobeNet Type strains.</title>
        <authorList>
            <person name="Nicholson A.C."/>
        </authorList>
    </citation>
    <scope>NUCLEOTIDE SEQUENCE [LARGE SCALE GENOMIC DNA]</scope>
    <source>
        <strain evidence="5 6">DSM 45078</strain>
    </source>
</reference>
<keyword evidence="5" id="KW-0378">Hydrolase</keyword>
<feature type="domain" description="Type I restriction modification DNA specificity" evidence="4">
    <location>
        <begin position="60"/>
        <end position="184"/>
    </location>
</feature>
<organism evidence="5 6">
    <name type="scientific">Nocardia speluncae</name>
    <dbReference type="NCBI Taxonomy" id="419477"/>
    <lineage>
        <taxon>Bacteria</taxon>
        <taxon>Bacillati</taxon>
        <taxon>Actinomycetota</taxon>
        <taxon>Actinomycetes</taxon>
        <taxon>Mycobacteriales</taxon>
        <taxon>Nocardiaceae</taxon>
        <taxon>Nocardia</taxon>
    </lineage>
</organism>
<keyword evidence="3" id="KW-0238">DNA-binding</keyword>
<comment type="caution">
    <text evidence="5">The sequence shown here is derived from an EMBL/GenBank/DDBJ whole genome shotgun (WGS) entry which is preliminary data.</text>
</comment>
<evidence type="ECO:0000313" key="6">
    <source>
        <dbReference type="Proteomes" id="UP000565715"/>
    </source>
</evidence>
<dbReference type="GO" id="GO:0009307">
    <property type="term" value="P:DNA restriction-modification system"/>
    <property type="evidence" value="ECO:0007669"/>
    <property type="project" value="UniProtKB-KW"/>
</dbReference>
<keyword evidence="5" id="KW-0540">Nuclease</keyword>
<protein>
    <submittedName>
        <fullName evidence="5">Restriction endonuclease subunit S</fullName>
    </submittedName>
</protein>
<evidence type="ECO:0000256" key="1">
    <source>
        <dbReference type="ARBA" id="ARBA00010923"/>
    </source>
</evidence>
<dbReference type="InterPro" id="IPR052021">
    <property type="entry name" value="Type-I_RS_S_subunit"/>
</dbReference>
<dbReference type="EMBL" id="JAAXOO010000008">
    <property type="protein sequence ID" value="NKY37221.1"/>
    <property type="molecule type" value="Genomic_DNA"/>
</dbReference>
<dbReference type="CDD" id="cd16961">
    <property type="entry name" value="RMtype1_S_TRD-CR_like"/>
    <property type="match status" value="1"/>
</dbReference>
<dbReference type="Proteomes" id="UP000565715">
    <property type="component" value="Unassembled WGS sequence"/>
</dbReference>
<evidence type="ECO:0000313" key="5">
    <source>
        <dbReference type="EMBL" id="NKY37221.1"/>
    </source>
</evidence>
<dbReference type="PANTHER" id="PTHR30408">
    <property type="entry name" value="TYPE-1 RESTRICTION ENZYME ECOKI SPECIFICITY PROTEIN"/>
    <property type="match status" value="1"/>
</dbReference>
<evidence type="ECO:0000256" key="3">
    <source>
        <dbReference type="ARBA" id="ARBA00023125"/>
    </source>
</evidence>
<dbReference type="AlphaFoldDB" id="A0A846XLK5"/>
<dbReference type="InterPro" id="IPR000055">
    <property type="entry name" value="Restrct_endonuc_typeI_TRD"/>
</dbReference>
<sequence length="406" mass="44989">MTKDQRQWTIRELVLAGELEFGDGYRTKRSELGASGFPILRVAEVLDGKIAPVYSEFVRPEFRSAIRQKIARPGDIVLTTKGTVGRVAVIPAQSAEFSYSPQVCYFRTTGGNRVISRYLYYWLRSDEFRVQAAGLKGQTDMADYLNLADIGSLKVTLPELQSQRSITEILGALDDKISVNERIAETALALAKARIEAVEHAEPMCIGDVADVFDGPHATPQKTTEGPWFLSISSLKGGVLDLAESAHLTEDDFPRWTRRVQPRAGDVLFSYETRLGEAALMPSDVRASLGRRMGLLRPKPGAVRSALLLHAYLSPRFQEEIRRRTVPGATVDRIPLKELSTWPISLPVAGVREQLSAALEALHALIDQMTVENRTLVELRNTLLPQLVTGEIRVKDAVRVVEDIAS</sequence>
<gene>
    <name evidence="5" type="ORF">HGA13_29730</name>
</gene>
<dbReference type="Gene3D" id="3.90.220.20">
    <property type="entry name" value="DNA methylase specificity domains"/>
    <property type="match status" value="2"/>
</dbReference>
<evidence type="ECO:0000259" key="4">
    <source>
        <dbReference type="Pfam" id="PF01420"/>
    </source>
</evidence>
<dbReference type="RefSeq" id="WP_084471003.1">
    <property type="nucleotide sequence ID" value="NZ_JAAXOO010000008.1"/>
</dbReference>
<dbReference type="SUPFAM" id="SSF116734">
    <property type="entry name" value="DNA methylase specificity domain"/>
    <property type="match status" value="2"/>
</dbReference>
<dbReference type="PANTHER" id="PTHR30408:SF12">
    <property type="entry name" value="TYPE I RESTRICTION ENZYME MJAVIII SPECIFICITY SUBUNIT"/>
    <property type="match status" value="1"/>
</dbReference>
<dbReference type="Pfam" id="PF01420">
    <property type="entry name" value="Methylase_S"/>
    <property type="match status" value="1"/>
</dbReference>
<dbReference type="InterPro" id="IPR044946">
    <property type="entry name" value="Restrct_endonuc_typeI_TRD_sf"/>
</dbReference>
<dbReference type="GO" id="GO:0003677">
    <property type="term" value="F:DNA binding"/>
    <property type="evidence" value="ECO:0007669"/>
    <property type="project" value="UniProtKB-KW"/>
</dbReference>
<keyword evidence="6" id="KW-1185">Reference proteome</keyword>
<name>A0A846XLK5_9NOCA</name>
<comment type="similarity">
    <text evidence="1">Belongs to the type-I restriction system S methylase family.</text>
</comment>